<keyword evidence="3" id="KW-1185">Reference proteome</keyword>
<name>A0A428NKH8_9HYPO</name>
<reference evidence="2 3" key="1">
    <citation type="submission" date="2017-06" db="EMBL/GenBank/DDBJ databases">
        <title>Comparative genomic analysis of Ambrosia Fusariam Clade fungi.</title>
        <authorList>
            <person name="Stajich J.E."/>
            <person name="Carrillo J."/>
            <person name="Kijimoto T."/>
            <person name="Eskalen A."/>
            <person name="O'Donnell K."/>
            <person name="Kasson M."/>
        </authorList>
    </citation>
    <scope>NUCLEOTIDE SEQUENCE [LARGE SCALE GENOMIC DNA]</scope>
    <source>
        <strain evidence="2 3">NRRL62584</strain>
    </source>
</reference>
<accession>A0A428NKH8</accession>
<dbReference type="Proteomes" id="UP000288168">
    <property type="component" value="Unassembled WGS sequence"/>
</dbReference>
<sequence>MQGTRKSFVIFLQAPAVDQGVRVVRKKTGQVGGWSVYVTEPPIANGATRLHAQLLGPMIVSPQSHVPDPAEGSPSGQRTR</sequence>
<evidence type="ECO:0000256" key="1">
    <source>
        <dbReference type="SAM" id="MobiDB-lite"/>
    </source>
</evidence>
<gene>
    <name evidence="2" type="ORF">CEP54_015863</name>
</gene>
<evidence type="ECO:0000313" key="3">
    <source>
        <dbReference type="Proteomes" id="UP000288168"/>
    </source>
</evidence>
<protein>
    <submittedName>
        <fullName evidence="2">Uncharacterized protein</fullName>
    </submittedName>
</protein>
<evidence type="ECO:0000313" key="2">
    <source>
        <dbReference type="EMBL" id="RSL41301.1"/>
    </source>
</evidence>
<comment type="caution">
    <text evidence="2">The sequence shown here is derived from an EMBL/GenBank/DDBJ whole genome shotgun (WGS) entry which is preliminary data.</text>
</comment>
<feature type="region of interest" description="Disordered" evidence="1">
    <location>
        <begin position="60"/>
        <end position="80"/>
    </location>
</feature>
<proteinExistence type="predicted"/>
<dbReference type="EMBL" id="NKCI01000428">
    <property type="protein sequence ID" value="RSL41301.1"/>
    <property type="molecule type" value="Genomic_DNA"/>
</dbReference>
<dbReference type="AlphaFoldDB" id="A0A428NKH8"/>
<organism evidence="2 3">
    <name type="scientific">Fusarium duplospermum</name>
    <dbReference type="NCBI Taxonomy" id="1325734"/>
    <lineage>
        <taxon>Eukaryota</taxon>
        <taxon>Fungi</taxon>
        <taxon>Dikarya</taxon>
        <taxon>Ascomycota</taxon>
        <taxon>Pezizomycotina</taxon>
        <taxon>Sordariomycetes</taxon>
        <taxon>Hypocreomycetidae</taxon>
        <taxon>Hypocreales</taxon>
        <taxon>Nectriaceae</taxon>
        <taxon>Fusarium</taxon>
        <taxon>Fusarium solani species complex</taxon>
    </lineage>
</organism>